<dbReference type="Pfam" id="PF00149">
    <property type="entry name" value="Metallophos"/>
    <property type="match status" value="1"/>
</dbReference>
<keyword evidence="6" id="KW-1185">Reference proteome</keyword>
<evidence type="ECO:0000313" key="6">
    <source>
        <dbReference type="Proteomes" id="UP000256900"/>
    </source>
</evidence>
<protein>
    <submittedName>
        <fullName evidence="5">DNA repair exonuclease SbcCD nuclease subunit</fullName>
    </submittedName>
</protein>
<dbReference type="RefSeq" id="WP_115835316.1">
    <property type="nucleotide sequence ID" value="NZ_CP025086.1"/>
</dbReference>
<dbReference type="AlphaFoldDB" id="A0A3D9Z310"/>
<evidence type="ECO:0000256" key="1">
    <source>
        <dbReference type="ARBA" id="ARBA00022722"/>
    </source>
</evidence>
<keyword evidence="3 5" id="KW-0269">Exonuclease</keyword>
<reference evidence="5 6" key="1">
    <citation type="submission" date="2018-08" db="EMBL/GenBank/DDBJ databases">
        <title>Genomic Encyclopedia of Type Strains, Phase IV (KMG-IV): sequencing the most valuable type-strain genomes for metagenomic binning, comparative biology and taxonomic classification.</title>
        <authorList>
            <person name="Goeker M."/>
        </authorList>
    </citation>
    <scope>NUCLEOTIDE SEQUENCE [LARGE SCALE GENOMIC DNA]</scope>
    <source>
        <strain evidence="5 6">BW863</strain>
    </source>
</reference>
<dbReference type="InterPro" id="IPR004843">
    <property type="entry name" value="Calcineurin-like_PHP"/>
</dbReference>
<dbReference type="GO" id="GO:0004527">
    <property type="term" value="F:exonuclease activity"/>
    <property type="evidence" value="ECO:0007669"/>
    <property type="project" value="UniProtKB-KW"/>
</dbReference>
<dbReference type="CDD" id="cd00840">
    <property type="entry name" value="MPP_Mre11_N"/>
    <property type="match status" value="1"/>
</dbReference>
<dbReference type="InterPro" id="IPR014577">
    <property type="entry name" value="UCP033093_metalloPase"/>
</dbReference>
<dbReference type="Gene3D" id="3.60.21.10">
    <property type="match status" value="1"/>
</dbReference>
<gene>
    <name evidence="5" type="ORF">DES32_0789</name>
</gene>
<accession>A0A3D9Z310</accession>
<evidence type="ECO:0000256" key="2">
    <source>
        <dbReference type="ARBA" id="ARBA00022801"/>
    </source>
</evidence>
<dbReference type="PIRSF" id="PIRSF033093">
    <property type="entry name" value="UCP_ML1119"/>
    <property type="match status" value="1"/>
</dbReference>
<dbReference type="SUPFAM" id="SSF56300">
    <property type="entry name" value="Metallo-dependent phosphatases"/>
    <property type="match status" value="1"/>
</dbReference>
<dbReference type="Proteomes" id="UP000256900">
    <property type="component" value="Unassembled WGS sequence"/>
</dbReference>
<dbReference type="InterPro" id="IPR041796">
    <property type="entry name" value="Mre11_N"/>
</dbReference>
<proteinExistence type="predicted"/>
<evidence type="ECO:0000313" key="5">
    <source>
        <dbReference type="EMBL" id="REF89564.1"/>
    </source>
</evidence>
<evidence type="ECO:0000256" key="3">
    <source>
        <dbReference type="ARBA" id="ARBA00022839"/>
    </source>
</evidence>
<dbReference type="PANTHER" id="PTHR30337">
    <property type="entry name" value="COMPONENT OF ATP-DEPENDENT DSDNA EXONUCLEASE"/>
    <property type="match status" value="1"/>
</dbReference>
<dbReference type="InterPro" id="IPR050535">
    <property type="entry name" value="DNA_Repair-Maintenance_Comp"/>
</dbReference>
<name>A0A3D9Z310_9HYPH</name>
<keyword evidence="2" id="KW-0378">Hydrolase</keyword>
<dbReference type="PANTHER" id="PTHR30337:SF0">
    <property type="entry name" value="NUCLEASE SBCCD SUBUNIT D"/>
    <property type="match status" value="1"/>
</dbReference>
<comment type="caution">
    <text evidence="5">The sequence shown here is derived from an EMBL/GenBank/DDBJ whole genome shotgun (WGS) entry which is preliminary data.</text>
</comment>
<feature type="domain" description="Calcineurin-like phosphoesterase" evidence="4">
    <location>
        <begin position="3"/>
        <end position="195"/>
    </location>
</feature>
<dbReference type="OrthoDB" id="9773856at2"/>
<organism evidence="5 6">
    <name type="scientific">Methylovirgula ligni</name>
    <dbReference type="NCBI Taxonomy" id="569860"/>
    <lineage>
        <taxon>Bacteria</taxon>
        <taxon>Pseudomonadati</taxon>
        <taxon>Pseudomonadota</taxon>
        <taxon>Alphaproteobacteria</taxon>
        <taxon>Hyphomicrobiales</taxon>
        <taxon>Beijerinckiaceae</taxon>
        <taxon>Methylovirgula</taxon>
    </lineage>
</organism>
<sequence>MVRFIHASDLHLGRRFGNMPEDLRGRLREARHTAIGKLAACARQHDAALVLLAGDTFDTETPTPAIRRQAIAEMGHSAPLRWVLLPGNHDSLQAAQLWNALRDELPPNVILATEPKGILVEPDALLLPAPCTTRRPGRDLTEWMSGAEASEGAIRIGLAHGAIQSFSEDAIAADIIPPDRAARSGLDYLALGDWHGTTEVNARTYYSGTPEPDRFKHDKPGQVLSVAISARGAPPEITVVQTGTFMWQTLAVRFLSQENSTATLAGLLPHGPQRRQTLLRILASGRTKLEERTALSASVEQVSPEFAYLELNDRDLSTDCEATDLDLIDRTGALREAANALMVESVDENSSASDREISQAALIRLFSYCQKVSR</sequence>
<dbReference type="InterPro" id="IPR029052">
    <property type="entry name" value="Metallo-depent_PP-like"/>
</dbReference>
<evidence type="ECO:0000259" key="4">
    <source>
        <dbReference type="Pfam" id="PF00149"/>
    </source>
</evidence>
<keyword evidence="1" id="KW-0540">Nuclease</keyword>
<dbReference type="EMBL" id="QUMO01000001">
    <property type="protein sequence ID" value="REF89564.1"/>
    <property type="molecule type" value="Genomic_DNA"/>
</dbReference>